<name>A0A0F9ILF7_9ZZZZ</name>
<reference evidence="1" key="1">
    <citation type="journal article" date="2015" name="Nature">
        <title>Complex archaea that bridge the gap between prokaryotes and eukaryotes.</title>
        <authorList>
            <person name="Spang A."/>
            <person name="Saw J.H."/>
            <person name="Jorgensen S.L."/>
            <person name="Zaremba-Niedzwiedzka K."/>
            <person name="Martijn J."/>
            <person name="Lind A.E."/>
            <person name="van Eijk R."/>
            <person name="Schleper C."/>
            <person name="Guy L."/>
            <person name="Ettema T.J."/>
        </authorList>
    </citation>
    <scope>NUCLEOTIDE SEQUENCE</scope>
</reference>
<sequence>KDNGIVFVEAADHPITPVATKGQVWVKNAAPNELWFTDDAGTDAQLAAGGGGDRTISKDLESPTSSEDLALGFFFSAVTISEVQAVVRGSATPSATIQLHHSTDRSAAGNVVLNPATAITNTTTGQNLTAFTDATIPQDSWLWLETTAMSGTVDELSITIIYSYD</sequence>
<dbReference type="EMBL" id="LAZR01012120">
    <property type="protein sequence ID" value="KKM39501.1"/>
    <property type="molecule type" value="Genomic_DNA"/>
</dbReference>
<evidence type="ECO:0000313" key="1">
    <source>
        <dbReference type="EMBL" id="KKM39501.1"/>
    </source>
</evidence>
<protein>
    <submittedName>
        <fullName evidence="1">Uncharacterized protein</fullName>
    </submittedName>
</protein>
<gene>
    <name evidence="1" type="ORF">LCGC14_1564480</name>
</gene>
<accession>A0A0F9ILF7</accession>
<dbReference type="AlphaFoldDB" id="A0A0F9ILF7"/>
<feature type="non-terminal residue" evidence="1">
    <location>
        <position position="1"/>
    </location>
</feature>
<proteinExistence type="predicted"/>
<organism evidence="1">
    <name type="scientific">marine sediment metagenome</name>
    <dbReference type="NCBI Taxonomy" id="412755"/>
    <lineage>
        <taxon>unclassified sequences</taxon>
        <taxon>metagenomes</taxon>
        <taxon>ecological metagenomes</taxon>
    </lineage>
</organism>
<comment type="caution">
    <text evidence="1">The sequence shown here is derived from an EMBL/GenBank/DDBJ whole genome shotgun (WGS) entry which is preliminary data.</text>
</comment>